<name>M3B3D4_SPHMS</name>
<keyword evidence="2" id="KW-1185">Reference proteome</keyword>
<evidence type="ECO:0000313" key="2">
    <source>
        <dbReference type="Proteomes" id="UP000016931"/>
    </source>
</evidence>
<dbReference type="RefSeq" id="XP_016762423.1">
    <property type="nucleotide sequence ID" value="XM_016904674.1"/>
</dbReference>
<protein>
    <submittedName>
        <fullName evidence="1">Uncharacterized protein</fullName>
    </submittedName>
</protein>
<accession>M3B3D4</accession>
<dbReference type="GeneID" id="27901811"/>
<reference evidence="1 2" key="1">
    <citation type="journal article" date="2012" name="PLoS Pathog.">
        <title>Diverse lifestyles and strategies of plant pathogenesis encoded in the genomes of eighteen Dothideomycetes fungi.</title>
        <authorList>
            <person name="Ohm R.A."/>
            <person name="Feau N."/>
            <person name="Henrissat B."/>
            <person name="Schoch C.L."/>
            <person name="Horwitz B.A."/>
            <person name="Barry K.W."/>
            <person name="Condon B.J."/>
            <person name="Copeland A.C."/>
            <person name="Dhillon B."/>
            <person name="Glaser F."/>
            <person name="Hesse C.N."/>
            <person name="Kosti I."/>
            <person name="LaButti K."/>
            <person name="Lindquist E.A."/>
            <person name="Lucas S."/>
            <person name="Salamov A.A."/>
            <person name="Bradshaw R.E."/>
            <person name="Ciuffetti L."/>
            <person name="Hamelin R.C."/>
            <person name="Kema G.H.J."/>
            <person name="Lawrence C."/>
            <person name="Scott J.A."/>
            <person name="Spatafora J.W."/>
            <person name="Turgeon B.G."/>
            <person name="de Wit P.J.G.M."/>
            <person name="Zhong S."/>
            <person name="Goodwin S.B."/>
            <person name="Grigoriev I.V."/>
        </authorList>
    </citation>
    <scope>NUCLEOTIDE SEQUENCE [LARGE SCALE GENOMIC DNA]</scope>
    <source>
        <strain evidence="1 2">SO2202</strain>
    </source>
</reference>
<dbReference type="HOGENOM" id="CLU_2559765_0_0_1"/>
<sequence>MSAMQRPDGEDEQPLREVTMKAGDILRFKKDRSGLSKTKCLSSQNNPVRAEKKLPNNQCCFSHMFELVSYSVLFEIVYYNWP</sequence>
<dbReference type="Proteomes" id="UP000016931">
    <property type="component" value="Unassembled WGS sequence"/>
</dbReference>
<evidence type="ECO:0000313" key="1">
    <source>
        <dbReference type="EMBL" id="EMF14302.1"/>
    </source>
</evidence>
<proteinExistence type="predicted"/>
<dbReference type="EMBL" id="KB456262">
    <property type="protein sequence ID" value="EMF14302.1"/>
    <property type="molecule type" value="Genomic_DNA"/>
</dbReference>
<dbReference type="AlphaFoldDB" id="M3B3D4"/>
<organism evidence="1 2">
    <name type="scientific">Sphaerulina musiva (strain SO2202)</name>
    <name type="common">Poplar stem canker fungus</name>
    <name type="synonym">Septoria musiva</name>
    <dbReference type="NCBI Taxonomy" id="692275"/>
    <lineage>
        <taxon>Eukaryota</taxon>
        <taxon>Fungi</taxon>
        <taxon>Dikarya</taxon>
        <taxon>Ascomycota</taxon>
        <taxon>Pezizomycotina</taxon>
        <taxon>Dothideomycetes</taxon>
        <taxon>Dothideomycetidae</taxon>
        <taxon>Mycosphaerellales</taxon>
        <taxon>Mycosphaerellaceae</taxon>
        <taxon>Sphaerulina</taxon>
    </lineage>
</organism>
<gene>
    <name evidence="1" type="ORF">SEPMUDRAFT_148062</name>
</gene>